<dbReference type="PIRSF" id="PIRSF024492">
    <property type="entry name" value="UCP024492"/>
    <property type="match status" value="1"/>
</dbReference>
<keyword evidence="2" id="KW-1185">Reference proteome</keyword>
<sequence>MKIYTIGHSDHTKDEFLEMLHHAEIKSIADVRAFPYSRKHPQFNGDELEEWLTEEDIAYEHIPELGGRRGTSSIVGPTLNGGWDNQSFHNYADYTLSDDFNEGIKALTKKAQNQNVAYMCSEGHPARCHRLIISNWLAAHGHDVCHIIHRSKDVELDAHELGRWGAMPIIEEDKTVVYPELKR</sequence>
<evidence type="ECO:0000313" key="1">
    <source>
        <dbReference type="EMBL" id="SDK22150.1"/>
    </source>
</evidence>
<organism evidence="1 2">
    <name type="scientific">Lacicoccus qingdaonensis</name>
    <dbReference type="NCBI Taxonomy" id="576118"/>
    <lineage>
        <taxon>Bacteria</taxon>
        <taxon>Bacillati</taxon>
        <taxon>Bacillota</taxon>
        <taxon>Bacilli</taxon>
        <taxon>Bacillales</taxon>
        <taxon>Salinicoccaceae</taxon>
        <taxon>Lacicoccus</taxon>
    </lineage>
</organism>
<name>A0A1G9A6R3_9BACL</name>
<evidence type="ECO:0008006" key="3">
    <source>
        <dbReference type="Google" id="ProtNLM"/>
    </source>
</evidence>
<gene>
    <name evidence="1" type="ORF">SAMN05216216_101108</name>
</gene>
<dbReference type="InterPro" id="IPR007438">
    <property type="entry name" value="DUF488"/>
</dbReference>
<accession>A0A1G9A6R3</accession>
<evidence type="ECO:0000313" key="2">
    <source>
        <dbReference type="Proteomes" id="UP000199008"/>
    </source>
</evidence>
<proteinExistence type="predicted"/>
<protein>
    <recommendedName>
        <fullName evidence="3">DNA repair protein</fullName>
    </recommendedName>
</protein>
<dbReference type="STRING" id="576118.SAMN05216216_101108"/>
<dbReference type="Proteomes" id="UP000199008">
    <property type="component" value="Unassembled WGS sequence"/>
</dbReference>
<dbReference type="PANTHER" id="PTHR39337">
    <property type="entry name" value="BLR5642 PROTEIN"/>
    <property type="match status" value="1"/>
</dbReference>
<dbReference type="OrthoDB" id="9789109at2"/>
<reference evidence="2" key="1">
    <citation type="submission" date="2016-10" db="EMBL/GenBank/DDBJ databases">
        <authorList>
            <person name="Varghese N."/>
            <person name="Submissions S."/>
        </authorList>
    </citation>
    <scope>NUCLEOTIDE SEQUENCE [LARGE SCALE GENOMIC DNA]</scope>
    <source>
        <strain evidence="2">CGMCC 1.8895</strain>
    </source>
</reference>
<dbReference type="PANTHER" id="PTHR39337:SF1">
    <property type="entry name" value="BLR5642 PROTEIN"/>
    <property type="match status" value="1"/>
</dbReference>
<dbReference type="RefSeq" id="WP_092983651.1">
    <property type="nucleotide sequence ID" value="NZ_FNFY01000001.1"/>
</dbReference>
<dbReference type="AlphaFoldDB" id="A0A1G9A6R3"/>
<dbReference type="InterPro" id="IPR014519">
    <property type="entry name" value="UCP024492"/>
</dbReference>
<dbReference type="Pfam" id="PF04343">
    <property type="entry name" value="DUF488"/>
    <property type="match status" value="1"/>
</dbReference>
<dbReference type="EMBL" id="FNFY01000001">
    <property type="protein sequence ID" value="SDK22150.1"/>
    <property type="molecule type" value="Genomic_DNA"/>
</dbReference>